<dbReference type="GO" id="GO:0030267">
    <property type="term" value="F:glyoxylate reductase (NADPH) activity"/>
    <property type="evidence" value="ECO:0007669"/>
    <property type="project" value="TreeGrafter"/>
</dbReference>
<reference evidence="7 8" key="1">
    <citation type="submission" date="2019-10" db="EMBL/GenBank/DDBJ databases">
        <title>Genome diversity of Sutterella seckii.</title>
        <authorList>
            <person name="Chaplin A.V."/>
            <person name="Sokolova S.R."/>
            <person name="Mosin K.A."/>
            <person name="Ivanova E.L."/>
            <person name="Kochetkova T.O."/>
            <person name="Goltsov A.Y."/>
            <person name="Trofimov D.Y."/>
            <person name="Efimov B.A."/>
        </authorList>
    </citation>
    <scope>NUCLEOTIDE SEQUENCE [LARGE SCALE GENOMIC DNA]</scope>
    <source>
        <strain evidence="7 8">ASD393</strain>
    </source>
</reference>
<dbReference type="GO" id="GO:0051287">
    <property type="term" value="F:NAD binding"/>
    <property type="evidence" value="ECO:0007669"/>
    <property type="project" value="InterPro"/>
</dbReference>
<comment type="similarity">
    <text evidence="4">Belongs to the D-isomer specific 2-hydroxyacid dehydrogenase family.</text>
</comment>
<gene>
    <name evidence="7" type="ORF">GBM95_09400</name>
</gene>
<dbReference type="SUPFAM" id="SSF52283">
    <property type="entry name" value="Formate/glycerate dehydrogenase catalytic domain-like"/>
    <property type="match status" value="1"/>
</dbReference>
<dbReference type="PANTHER" id="PTHR10996:SF178">
    <property type="entry name" value="2-HYDROXYACID DEHYDROGENASE YGL185C-RELATED"/>
    <property type="match status" value="1"/>
</dbReference>
<evidence type="ECO:0000259" key="6">
    <source>
        <dbReference type="Pfam" id="PF02826"/>
    </source>
</evidence>
<dbReference type="RefSeq" id="WP_152158865.1">
    <property type="nucleotide sequence ID" value="NZ_WEHX01000081.1"/>
</dbReference>
<name>A0A6I1EII1_9BURK</name>
<keyword evidence="1" id="KW-0521">NADP</keyword>
<evidence type="ECO:0000313" key="8">
    <source>
        <dbReference type="Proteomes" id="UP000430564"/>
    </source>
</evidence>
<evidence type="ECO:0000256" key="4">
    <source>
        <dbReference type="RuleBase" id="RU003719"/>
    </source>
</evidence>
<feature type="domain" description="D-isomer specific 2-hydroxyacid dehydrogenase catalytic" evidence="5">
    <location>
        <begin position="19"/>
        <end position="312"/>
    </location>
</feature>
<feature type="domain" description="D-isomer specific 2-hydroxyacid dehydrogenase NAD-binding" evidence="6">
    <location>
        <begin position="112"/>
        <end position="283"/>
    </location>
</feature>
<dbReference type="InterPro" id="IPR036291">
    <property type="entry name" value="NAD(P)-bd_dom_sf"/>
</dbReference>
<dbReference type="GO" id="GO:0016618">
    <property type="term" value="F:hydroxypyruvate reductase [NAD(P)H] activity"/>
    <property type="evidence" value="ECO:0007669"/>
    <property type="project" value="TreeGrafter"/>
</dbReference>
<dbReference type="OrthoDB" id="9805416at2"/>
<comment type="caution">
    <text evidence="7">The sequence shown here is derived from an EMBL/GenBank/DDBJ whole genome shotgun (WGS) entry which is preliminary data.</text>
</comment>
<evidence type="ECO:0000313" key="7">
    <source>
        <dbReference type="EMBL" id="KAB7655762.1"/>
    </source>
</evidence>
<organism evidence="7 8">
    <name type="scientific">Sutterella seckii</name>
    <dbReference type="NCBI Taxonomy" id="1944635"/>
    <lineage>
        <taxon>Bacteria</taxon>
        <taxon>Pseudomonadati</taxon>
        <taxon>Pseudomonadota</taxon>
        <taxon>Betaproteobacteria</taxon>
        <taxon>Burkholderiales</taxon>
        <taxon>Sutterellaceae</taxon>
        <taxon>Sutterella</taxon>
    </lineage>
</organism>
<evidence type="ECO:0000256" key="3">
    <source>
        <dbReference type="ARBA" id="ARBA00023027"/>
    </source>
</evidence>
<dbReference type="Pfam" id="PF00389">
    <property type="entry name" value="2-Hacid_dh"/>
    <property type="match status" value="1"/>
</dbReference>
<dbReference type="CDD" id="cd12156">
    <property type="entry name" value="HPPR"/>
    <property type="match status" value="1"/>
</dbReference>
<proteinExistence type="inferred from homology"/>
<dbReference type="AlphaFoldDB" id="A0A6I1EII1"/>
<dbReference type="InterPro" id="IPR050223">
    <property type="entry name" value="D-isomer_2-hydroxyacid_DH"/>
</dbReference>
<dbReference type="EMBL" id="WEHX01000081">
    <property type="protein sequence ID" value="KAB7655762.1"/>
    <property type="molecule type" value="Genomic_DNA"/>
</dbReference>
<dbReference type="Gene3D" id="3.40.50.720">
    <property type="entry name" value="NAD(P)-binding Rossmann-like Domain"/>
    <property type="match status" value="2"/>
</dbReference>
<accession>A0A6I1EII1</accession>
<dbReference type="Pfam" id="PF02826">
    <property type="entry name" value="2-Hacid_dh_C"/>
    <property type="match status" value="1"/>
</dbReference>
<protein>
    <submittedName>
        <fullName evidence="7">2-hydroxyacid dehydrogenase</fullName>
    </submittedName>
</protein>
<dbReference type="InterPro" id="IPR006139">
    <property type="entry name" value="D-isomer_2_OHA_DH_cat_dom"/>
</dbReference>
<keyword evidence="3" id="KW-0520">NAD</keyword>
<dbReference type="InterPro" id="IPR006140">
    <property type="entry name" value="D-isomer_DH_NAD-bd"/>
</dbReference>
<dbReference type="SUPFAM" id="SSF51735">
    <property type="entry name" value="NAD(P)-binding Rossmann-fold domains"/>
    <property type="match status" value="1"/>
</dbReference>
<evidence type="ECO:0000256" key="2">
    <source>
        <dbReference type="ARBA" id="ARBA00023002"/>
    </source>
</evidence>
<evidence type="ECO:0000256" key="1">
    <source>
        <dbReference type="ARBA" id="ARBA00022857"/>
    </source>
</evidence>
<sequence length="320" mass="34757">MQNGRPTIVNLIPSSNPAHPLLKRLPEIGEVFHRDRMSEEEFQEVAPHADVLVSASNLRVTDEELSHYPALRMVGDFGVGFDGFDVPAIARRGLRACHTPDVLSEDVADLAIGLLLALARSLPAADAFVRAGRWPNENFPLGRRIAGCRIGIAGLGRIGKVVAERAKAFRMEVGYTARAPKDVPWQYFKSVKDLAAWCDALIVVIPATPETHHLINREVLEALGSKGFLVNIARGALVDTEALIEALRDKTIAGAALDVFEHEPHVEDGLLKLGNVVLAPHIGSATVETRDAMAELVMENIRLALNGQPLVTPIPGTRRD</sequence>
<evidence type="ECO:0000259" key="5">
    <source>
        <dbReference type="Pfam" id="PF00389"/>
    </source>
</evidence>
<dbReference type="Proteomes" id="UP000430564">
    <property type="component" value="Unassembled WGS sequence"/>
</dbReference>
<dbReference type="FunFam" id="3.40.50.720:FF:000213">
    <property type="entry name" value="Putative 2-hydroxyacid dehydrogenase"/>
    <property type="match status" value="1"/>
</dbReference>
<dbReference type="GO" id="GO:0005829">
    <property type="term" value="C:cytosol"/>
    <property type="evidence" value="ECO:0007669"/>
    <property type="project" value="TreeGrafter"/>
</dbReference>
<keyword evidence="2 4" id="KW-0560">Oxidoreductase</keyword>
<dbReference type="PANTHER" id="PTHR10996">
    <property type="entry name" value="2-HYDROXYACID DEHYDROGENASE-RELATED"/>
    <property type="match status" value="1"/>
</dbReference>